<dbReference type="GO" id="GO:0005737">
    <property type="term" value="C:cytoplasm"/>
    <property type="evidence" value="ECO:0007669"/>
    <property type="project" value="TreeGrafter"/>
</dbReference>
<dbReference type="GO" id="GO:0032790">
    <property type="term" value="P:ribosome disassembly"/>
    <property type="evidence" value="ECO:0007669"/>
    <property type="project" value="TreeGrafter"/>
</dbReference>
<dbReference type="GO" id="GO:0070966">
    <property type="term" value="P:nuclear-transcribed mRNA catabolic process, no-go decay"/>
    <property type="evidence" value="ECO:0007669"/>
    <property type="project" value="InterPro"/>
</dbReference>
<keyword evidence="3" id="KW-1185">Reference proteome</keyword>
<dbReference type="Pfam" id="PF26356">
    <property type="entry name" value="Pelota_N"/>
    <property type="match status" value="1"/>
</dbReference>
<dbReference type="Proteomes" id="UP001054945">
    <property type="component" value="Unassembled WGS sequence"/>
</dbReference>
<sequence>MLVPEHLRHGSGSVTTPEDPEDMWHAYNLLAEGDTLKSTTIRKVTTESATGSTGSNRIRTTLTVRVEDIDFDTQACMLRVKGRNIQENQYVKMGAYHTLDLELNRKFTLSKACWDSIALEKNCYAPVKLIRNTQNASI</sequence>
<protein>
    <submittedName>
        <fullName evidence="2">Protein pelota</fullName>
    </submittedName>
</protein>
<dbReference type="PANTHER" id="PTHR10853:SF0">
    <property type="entry name" value="PROTEIN PELOTA HOMOLOG"/>
    <property type="match status" value="1"/>
</dbReference>
<comment type="caution">
    <text evidence="2">The sequence shown here is derived from an EMBL/GenBank/DDBJ whole genome shotgun (WGS) entry which is preliminary data.</text>
</comment>
<dbReference type="GO" id="GO:0070651">
    <property type="term" value="P:nonfunctional rRNA decay"/>
    <property type="evidence" value="ECO:0007669"/>
    <property type="project" value="TreeGrafter"/>
</dbReference>
<dbReference type="EMBL" id="BPLR01005054">
    <property type="protein sequence ID" value="GIX99495.1"/>
    <property type="molecule type" value="Genomic_DNA"/>
</dbReference>
<organism evidence="2 3">
    <name type="scientific">Caerostris extrusa</name>
    <name type="common">Bark spider</name>
    <name type="synonym">Caerostris bankana</name>
    <dbReference type="NCBI Taxonomy" id="172846"/>
    <lineage>
        <taxon>Eukaryota</taxon>
        <taxon>Metazoa</taxon>
        <taxon>Ecdysozoa</taxon>
        <taxon>Arthropoda</taxon>
        <taxon>Chelicerata</taxon>
        <taxon>Arachnida</taxon>
        <taxon>Araneae</taxon>
        <taxon>Araneomorphae</taxon>
        <taxon>Entelegynae</taxon>
        <taxon>Araneoidea</taxon>
        <taxon>Araneidae</taxon>
        <taxon>Caerostris</taxon>
    </lineage>
</organism>
<proteinExistence type="predicted"/>
<dbReference type="Gene3D" id="2.30.30.870">
    <property type="entry name" value="Pelota, domain A"/>
    <property type="match status" value="1"/>
</dbReference>
<reference evidence="2 3" key="1">
    <citation type="submission" date="2021-06" db="EMBL/GenBank/DDBJ databases">
        <title>Caerostris extrusa draft genome.</title>
        <authorList>
            <person name="Kono N."/>
            <person name="Arakawa K."/>
        </authorList>
    </citation>
    <scope>NUCLEOTIDE SEQUENCE [LARGE SCALE GENOMIC DNA]</scope>
</reference>
<dbReference type="InterPro" id="IPR005140">
    <property type="entry name" value="eRF1_Pelota-like_N"/>
</dbReference>
<accession>A0AAV4PT26</accession>
<dbReference type="GO" id="GO:0071025">
    <property type="term" value="P:RNA surveillance"/>
    <property type="evidence" value="ECO:0007669"/>
    <property type="project" value="InterPro"/>
</dbReference>
<dbReference type="InterPro" id="IPR038069">
    <property type="entry name" value="Pelota/DOM34_N"/>
</dbReference>
<dbReference type="SUPFAM" id="SSF159065">
    <property type="entry name" value="Dom34/Pelota N-terminal domain-like"/>
    <property type="match status" value="1"/>
</dbReference>
<feature type="domain" description="eRF1/Pelota-like N-terminal" evidence="1">
    <location>
        <begin position="1"/>
        <end position="122"/>
    </location>
</feature>
<evidence type="ECO:0000313" key="2">
    <source>
        <dbReference type="EMBL" id="GIX99495.1"/>
    </source>
</evidence>
<dbReference type="SMART" id="SM01194">
    <property type="entry name" value="eRF1_1"/>
    <property type="match status" value="1"/>
</dbReference>
<dbReference type="InterPro" id="IPR058547">
    <property type="entry name" value="Pelota_N"/>
</dbReference>
<dbReference type="PANTHER" id="PTHR10853">
    <property type="entry name" value="PELOTA"/>
    <property type="match status" value="1"/>
</dbReference>
<name>A0AAV4PT26_CAEEX</name>
<dbReference type="FunFam" id="2.30.30.870:FF:000001">
    <property type="entry name" value="Protein pelota homolog"/>
    <property type="match status" value="1"/>
</dbReference>
<dbReference type="InterPro" id="IPR004405">
    <property type="entry name" value="TF_pelota"/>
</dbReference>
<evidence type="ECO:0000313" key="3">
    <source>
        <dbReference type="Proteomes" id="UP001054945"/>
    </source>
</evidence>
<dbReference type="AlphaFoldDB" id="A0AAV4PT26"/>
<gene>
    <name evidence="2" type="primary">pelo</name>
    <name evidence="2" type="ORF">CEXT_749741</name>
</gene>
<dbReference type="GO" id="GO:0070481">
    <property type="term" value="P:nuclear-transcribed mRNA catabolic process, non-stop decay"/>
    <property type="evidence" value="ECO:0007669"/>
    <property type="project" value="InterPro"/>
</dbReference>
<evidence type="ECO:0000259" key="1">
    <source>
        <dbReference type="SMART" id="SM01194"/>
    </source>
</evidence>